<protein>
    <submittedName>
        <fullName evidence="2">Uncharacterized protein</fullName>
    </submittedName>
</protein>
<dbReference type="Gene3D" id="3.40.50.1460">
    <property type="match status" value="1"/>
</dbReference>
<evidence type="ECO:0000256" key="1">
    <source>
        <dbReference type="SAM" id="MobiDB-lite"/>
    </source>
</evidence>
<name>A0A4S8M6A9_DENBC</name>
<organism evidence="2 3">
    <name type="scientific">Dendrothele bispora (strain CBS 962.96)</name>
    <dbReference type="NCBI Taxonomy" id="1314807"/>
    <lineage>
        <taxon>Eukaryota</taxon>
        <taxon>Fungi</taxon>
        <taxon>Dikarya</taxon>
        <taxon>Basidiomycota</taxon>
        <taxon>Agaricomycotina</taxon>
        <taxon>Agaricomycetes</taxon>
        <taxon>Agaricomycetidae</taxon>
        <taxon>Agaricales</taxon>
        <taxon>Agaricales incertae sedis</taxon>
        <taxon>Dendrothele</taxon>
    </lineage>
</organism>
<dbReference type="Proteomes" id="UP000297245">
    <property type="component" value="Unassembled WGS sequence"/>
</dbReference>
<keyword evidence="3" id="KW-1185">Reference proteome</keyword>
<feature type="region of interest" description="Disordered" evidence="1">
    <location>
        <begin position="291"/>
        <end position="329"/>
    </location>
</feature>
<gene>
    <name evidence="2" type="ORF">K435DRAFT_887339</name>
</gene>
<dbReference type="EMBL" id="ML179148">
    <property type="protein sequence ID" value="THU97812.1"/>
    <property type="molecule type" value="Genomic_DNA"/>
</dbReference>
<sequence length="329" mass="36862">MTTAVMNPATPQPHPPRPLTIHQAHSRKFVHLILILIFSKLSSSGITPEYSKTACLGLTNRFRLRASSTPNTPTSLKAKTVTFTPSPSATINSVSPTLKKEQLGLSSGRVTLALNKSVTAEKKERTLEKVDSVYTPWLMESVKAWNTEDIIRNSDSHVHRPDDEEGQQLLENFISSTVQEYCGGDCREKLDEMFEKLTHDNRHGGGGGGALKVWASWVVSLSSCRDNQLAWESTDGKSMTQFLVEQLRKQSHPSFAQLMTTLSHDLHKAAVGMHQETKEYKRGMKLWRKEKNKAKLRSTSDTNGLKMTNFQNPKLSSQKPLDMKARCRS</sequence>
<feature type="compositionally biased region" description="Polar residues" evidence="1">
    <location>
        <begin position="297"/>
        <end position="319"/>
    </location>
</feature>
<proteinExistence type="predicted"/>
<dbReference type="OrthoDB" id="3223806at2759"/>
<accession>A0A4S8M6A9</accession>
<evidence type="ECO:0000313" key="3">
    <source>
        <dbReference type="Proteomes" id="UP000297245"/>
    </source>
</evidence>
<evidence type="ECO:0000313" key="2">
    <source>
        <dbReference type="EMBL" id="THU97812.1"/>
    </source>
</evidence>
<reference evidence="2 3" key="1">
    <citation type="journal article" date="2019" name="Nat. Ecol. Evol.">
        <title>Megaphylogeny resolves global patterns of mushroom evolution.</title>
        <authorList>
            <person name="Varga T."/>
            <person name="Krizsan K."/>
            <person name="Foldi C."/>
            <person name="Dima B."/>
            <person name="Sanchez-Garcia M."/>
            <person name="Sanchez-Ramirez S."/>
            <person name="Szollosi G.J."/>
            <person name="Szarkandi J.G."/>
            <person name="Papp V."/>
            <person name="Albert L."/>
            <person name="Andreopoulos W."/>
            <person name="Angelini C."/>
            <person name="Antonin V."/>
            <person name="Barry K.W."/>
            <person name="Bougher N.L."/>
            <person name="Buchanan P."/>
            <person name="Buyck B."/>
            <person name="Bense V."/>
            <person name="Catcheside P."/>
            <person name="Chovatia M."/>
            <person name="Cooper J."/>
            <person name="Damon W."/>
            <person name="Desjardin D."/>
            <person name="Finy P."/>
            <person name="Geml J."/>
            <person name="Haridas S."/>
            <person name="Hughes K."/>
            <person name="Justo A."/>
            <person name="Karasinski D."/>
            <person name="Kautmanova I."/>
            <person name="Kiss B."/>
            <person name="Kocsube S."/>
            <person name="Kotiranta H."/>
            <person name="LaButti K.M."/>
            <person name="Lechner B.E."/>
            <person name="Liimatainen K."/>
            <person name="Lipzen A."/>
            <person name="Lukacs Z."/>
            <person name="Mihaltcheva S."/>
            <person name="Morgado L.N."/>
            <person name="Niskanen T."/>
            <person name="Noordeloos M.E."/>
            <person name="Ohm R.A."/>
            <person name="Ortiz-Santana B."/>
            <person name="Ovrebo C."/>
            <person name="Racz N."/>
            <person name="Riley R."/>
            <person name="Savchenko A."/>
            <person name="Shiryaev A."/>
            <person name="Soop K."/>
            <person name="Spirin V."/>
            <person name="Szebenyi C."/>
            <person name="Tomsovsky M."/>
            <person name="Tulloss R.E."/>
            <person name="Uehling J."/>
            <person name="Grigoriev I.V."/>
            <person name="Vagvolgyi C."/>
            <person name="Papp T."/>
            <person name="Martin F.M."/>
            <person name="Miettinen O."/>
            <person name="Hibbett D.S."/>
            <person name="Nagy L.G."/>
        </authorList>
    </citation>
    <scope>NUCLEOTIDE SEQUENCE [LARGE SCALE GENOMIC DNA]</scope>
    <source>
        <strain evidence="2 3">CBS 962.96</strain>
    </source>
</reference>
<dbReference type="AlphaFoldDB" id="A0A4S8M6A9"/>